<evidence type="ECO:0000313" key="2">
    <source>
        <dbReference type="Proteomes" id="UP000661025"/>
    </source>
</evidence>
<dbReference type="GeneID" id="79932960"/>
<name>A0A927LJG0_9ACTN</name>
<dbReference type="AlphaFoldDB" id="A0A927LJG0"/>
<sequence length="83" mass="8955">MNAEAQMLRTAALVTAAALRGDDMAVRLLLHTLPPEQIKAACEGSVLAVAGLVREFLDEDAIQIAVREAQQIARDAVTERNRS</sequence>
<dbReference type="Proteomes" id="UP000661025">
    <property type="component" value="Unassembled WGS sequence"/>
</dbReference>
<evidence type="ECO:0000313" key="1">
    <source>
        <dbReference type="EMBL" id="MBD9730193.1"/>
    </source>
</evidence>
<dbReference type="RefSeq" id="WP_192366168.1">
    <property type="nucleotide sequence ID" value="NZ_CP119182.1"/>
</dbReference>
<proteinExistence type="predicted"/>
<comment type="caution">
    <text evidence="1">The sequence shown here is derived from an EMBL/GenBank/DDBJ whole genome shotgun (WGS) entry which is preliminary data.</text>
</comment>
<dbReference type="EMBL" id="JACYXT010000045">
    <property type="protein sequence ID" value="MBD9730193.1"/>
    <property type="molecule type" value="Genomic_DNA"/>
</dbReference>
<protein>
    <submittedName>
        <fullName evidence="1">Uncharacterized protein</fullName>
    </submittedName>
</protein>
<accession>A0A927LJG0</accession>
<organism evidence="1 2">
    <name type="scientific">Streptomyces caniscabiei</name>
    <dbReference type="NCBI Taxonomy" id="2746961"/>
    <lineage>
        <taxon>Bacteria</taxon>
        <taxon>Bacillati</taxon>
        <taxon>Actinomycetota</taxon>
        <taxon>Actinomycetes</taxon>
        <taxon>Kitasatosporales</taxon>
        <taxon>Streptomycetaceae</taxon>
        <taxon>Streptomyces</taxon>
    </lineage>
</organism>
<gene>
    <name evidence="1" type="ORF">IHE70_45010</name>
</gene>
<reference evidence="1" key="1">
    <citation type="submission" date="2020-09" db="EMBL/GenBank/DDBJ databases">
        <title>Streptomyces canutascabiei sp. nov., which causes potato common scab and is distributed across the world.</title>
        <authorList>
            <person name="Nguyen H.P."/>
            <person name="Weisberg A.J."/>
            <person name="Chang J.H."/>
            <person name="Clarke C.R."/>
        </authorList>
    </citation>
    <scope>NUCLEOTIDE SEQUENCE</scope>
    <source>
        <strain evidence="1">ID-01-6.2a</strain>
    </source>
</reference>